<evidence type="ECO:0000259" key="1">
    <source>
        <dbReference type="Pfam" id="PF07883"/>
    </source>
</evidence>
<dbReference type="InterPro" id="IPR013096">
    <property type="entry name" value="Cupin_2"/>
</dbReference>
<sequence length="163" mass="18432">MIGELTMQRHQDLERHGIHHSHEEMEWFDVLPGEQIAYRIQGKDVNNEYSLFDLRMAAKQGNGPIAIHHKADEIFRIIEGEARFHIGGKEFNAGAGDVLVVPRGTPHAFLNIGDSHLHMSIMFTPPGDELIFKEVHGKSMDEIIELAKKYEVSVVGPPIVYNK</sequence>
<evidence type="ECO:0000313" key="3">
    <source>
        <dbReference type="Proteomes" id="UP000467637"/>
    </source>
</evidence>
<keyword evidence="3" id="KW-1185">Reference proteome</keyword>
<evidence type="ECO:0000313" key="2">
    <source>
        <dbReference type="EMBL" id="MVQ36370.1"/>
    </source>
</evidence>
<reference evidence="2 3" key="1">
    <citation type="submission" date="2019-12" db="EMBL/GenBank/DDBJ databases">
        <authorList>
            <person name="Huq M.A."/>
        </authorList>
    </citation>
    <scope>NUCLEOTIDE SEQUENCE [LARGE SCALE GENOMIC DNA]</scope>
    <source>
        <strain evidence="2 3">MAH-34</strain>
    </source>
</reference>
<dbReference type="Proteomes" id="UP000467637">
    <property type="component" value="Unassembled WGS sequence"/>
</dbReference>
<comment type="caution">
    <text evidence="2">The sequence shown here is derived from an EMBL/GenBank/DDBJ whole genome shotgun (WGS) entry which is preliminary data.</text>
</comment>
<protein>
    <submittedName>
        <fullName evidence="2">Cupin domain-containing protein</fullName>
    </submittedName>
</protein>
<gene>
    <name evidence="2" type="ORF">GON05_17310</name>
</gene>
<name>A0ABW9UDA5_9BACL</name>
<accession>A0ABW9UDA5</accession>
<dbReference type="SUPFAM" id="SSF51182">
    <property type="entry name" value="RmlC-like cupins"/>
    <property type="match status" value="1"/>
</dbReference>
<organism evidence="2 3">
    <name type="scientific">Paenibacillus anseongense</name>
    <dbReference type="NCBI Taxonomy" id="2682845"/>
    <lineage>
        <taxon>Bacteria</taxon>
        <taxon>Bacillati</taxon>
        <taxon>Bacillota</taxon>
        <taxon>Bacilli</taxon>
        <taxon>Bacillales</taxon>
        <taxon>Paenibacillaceae</taxon>
        <taxon>Paenibacillus</taxon>
    </lineage>
</organism>
<dbReference type="InterPro" id="IPR014710">
    <property type="entry name" value="RmlC-like_jellyroll"/>
</dbReference>
<dbReference type="PANTHER" id="PTHR36440:SF1">
    <property type="entry name" value="PUTATIVE (AFU_ORTHOLOGUE AFUA_8G07350)-RELATED"/>
    <property type="match status" value="1"/>
</dbReference>
<dbReference type="EMBL" id="WSEM01000016">
    <property type="protein sequence ID" value="MVQ36370.1"/>
    <property type="molecule type" value="Genomic_DNA"/>
</dbReference>
<dbReference type="InterPro" id="IPR053146">
    <property type="entry name" value="QDO-like"/>
</dbReference>
<dbReference type="Pfam" id="PF07883">
    <property type="entry name" value="Cupin_2"/>
    <property type="match status" value="1"/>
</dbReference>
<proteinExistence type="predicted"/>
<feature type="domain" description="Cupin type-2" evidence="1">
    <location>
        <begin position="61"/>
        <end position="119"/>
    </location>
</feature>
<dbReference type="InterPro" id="IPR011051">
    <property type="entry name" value="RmlC_Cupin_sf"/>
</dbReference>
<dbReference type="PANTHER" id="PTHR36440">
    <property type="entry name" value="PUTATIVE (AFU_ORTHOLOGUE AFUA_8G07350)-RELATED"/>
    <property type="match status" value="1"/>
</dbReference>
<dbReference type="Gene3D" id="2.60.120.10">
    <property type="entry name" value="Jelly Rolls"/>
    <property type="match status" value="1"/>
</dbReference>